<dbReference type="AlphaFoldDB" id="A0A6J4RR75"/>
<dbReference type="InterPro" id="IPR025329">
    <property type="entry name" value="DUF4235"/>
</dbReference>
<keyword evidence="1" id="KW-0472">Membrane</keyword>
<reference evidence="2" key="1">
    <citation type="submission" date="2020-02" db="EMBL/GenBank/DDBJ databases">
        <authorList>
            <person name="Meier V. D."/>
        </authorList>
    </citation>
    <scope>NUCLEOTIDE SEQUENCE</scope>
    <source>
        <strain evidence="2">AVDCRST_MAG17</strain>
    </source>
</reference>
<keyword evidence="1" id="KW-1133">Transmembrane helix</keyword>
<evidence type="ECO:0008006" key="3">
    <source>
        <dbReference type="Google" id="ProtNLM"/>
    </source>
</evidence>
<organism evidence="2">
    <name type="scientific">uncultured Solirubrobacterales bacterium</name>
    <dbReference type="NCBI Taxonomy" id="768556"/>
    <lineage>
        <taxon>Bacteria</taxon>
        <taxon>Bacillati</taxon>
        <taxon>Actinomycetota</taxon>
        <taxon>Thermoleophilia</taxon>
        <taxon>Solirubrobacterales</taxon>
        <taxon>environmental samples</taxon>
    </lineage>
</organism>
<sequence>MQSLPSALTFPIILIAGILGQNLAAKLWSQAFGEDPPDTAQQDVRWAALLGAAVIEGTMYKLLRMLADRSLRKAVFSMSGNWPGELGDGE</sequence>
<evidence type="ECO:0000313" key="2">
    <source>
        <dbReference type="EMBL" id="CAA9479615.1"/>
    </source>
</evidence>
<name>A0A6J4RR75_9ACTN</name>
<gene>
    <name evidence="2" type="ORF">AVDCRST_MAG17-71</name>
</gene>
<keyword evidence="1" id="KW-0812">Transmembrane</keyword>
<evidence type="ECO:0000256" key="1">
    <source>
        <dbReference type="SAM" id="Phobius"/>
    </source>
</evidence>
<feature type="transmembrane region" description="Helical" evidence="1">
    <location>
        <begin position="44"/>
        <end position="63"/>
    </location>
</feature>
<accession>A0A6J4RR75</accession>
<proteinExistence type="predicted"/>
<dbReference type="EMBL" id="CADCVV010000004">
    <property type="protein sequence ID" value="CAA9479615.1"/>
    <property type="molecule type" value="Genomic_DNA"/>
</dbReference>
<protein>
    <recommendedName>
        <fullName evidence="3">DUF4235 domain-containing protein</fullName>
    </recommendedName>
</protein>
<dbReference type="Pfam" id="PF14019">
    <property type="entry name" value="DUF4235"/>
    <property type="match status" value="1"/>
</dbReference>